<evidence type="ECO:0000256" key="1">
    <source>
        <dbReference type="SAM" id="MobiDB-lite"/>
    </source>
</evidence>
<keyword evidence="3" id="KW-1185">Reference proteome</keyword>
<sequence length="158" mass="17601">MRLHSRPVISPCPLCGPHKVLRFHPNPTPSRRSSCVRSLISCVSLLLLPQLFTLFSSHACRVTPTSVAGSLIDRAPSGRLLYLTLRSFHSFNPSGTLRPSLSFSCVCRDFRSLHHQGLFRDHSSTSRPLNGRQPDNHNDDKIPYPSPAPIQPLRARCA</sequence>
<gene>
    <name evidence="2" type="ORF">K461DRAFT_131316</name>
</gene>
<proteinExistence type="predicted"/>
<name>A0A9P4J473_9PEZI</name>
<feature type="region of interest" description="Disordered" evidence="1">
    <location>
        <begin position="121"/>
        <end position="148"/>
    </location>
</feature>
<dbReference type="AlphaFoldDB" id="A0A9P4J473"/>
<dbReference type="Proteomes" id="UP000799439">
    <property type="component" value="Unassembled WGS sequence"/>
</dbReference>
<protein>
    <submittedName>
        <fullName evidence="2">Uncharacterized protein</fullName>
    </submittedName>
</protein>
<evidence type="ECO:0000313" key="2">
    <source>
        <dbReference type="EMBL" id="KAF2152935.1"/>
    </source>
</evidence>
<reference evidence="2" key="1">
    <citation type="journal article" date="2020" name="Stud. Mycol.">
        <title>101 Dothideomycetes genomes: a test case for predicting lifestyles and emergence of pathogens.</title>
        <authorList>
            <person name="Haridas S."/>
            <person name="Albert R."/>
            <person name="Binder M."/>
            <person name="Bloem J."/>
            <person name="Labutti K."/>
            <person name="Salamov A."/>
            <person name="Andreopoulos B."/>
            <person name="Baker S."/>
            <person name="Barry K."/>
            <person name="Bills G."/>
            <person name="Bluhm B."/>
            <person name="Cannon C."/>
            <person name="Castanera R."/>
            <person name="Culley D."/>
            <person name="Daum C."/>
            <person name="Ezra D."/>
            <person name="Gonzalez J."/>
            <person name="Henrissat B."/>
            <person name="Kuo A."/>
            <person name="Liang C."/>
            <person name="Lipzen A."/>
            <person name="Lutzoni F."/>
            <person name="Magnuson J."/>
            <person name="Mondo S."/>
            <person name="Nolan M."/>
            <person name="Ohm R."/>
            <person name="Pangilinan J."/>
            <person name="Park H.-J."/>
            <person name="Ramirez L."/>
            <person name="Alfaro M."/>
            <person name="Sun H."/>
            <person name="Tritt A."/>
            <person name="Yoshinaga Y."/>
            <person name="Zwiers L.-H."/>
            <person name="Turgeon B."/>
            <person name="Goodwin S."/>
            <person name="Spatafora J."/>
            <person name="Crous P."/>
            <person name="Grigoriev I."/>
        </authorList>
    </citation>
    <scope>NUCLEOTIDE SEQUENCE</scope>
    <source>
        <strain evidence="2">CBS 260.36</strain>
    </source>
</reference>
<accession>A0A9P4J473</accession>
<comment type="caution">
    <text evidence="2">The sequence shown here is derived from an EMBL/GenBank/DDBJ whole genome shotgun (WGS) entry which is preliminary data.</text>
</comment>
<dbReference type="EMBL" id="ML996085">
    <property type="protein sequence ID" value="KAF2152935.1"/>
    <property type="molecule type" value="Genomic_DNA"/>
</dbReference>
<evidence type="ECO:0000313" key="3">
    <source>
        <dbReference type="Proteomes" id="UP000799439"/>
    </source>
</evidence>
<organism evidence="2 3">
    <name type="scientific">Myriangium duriaei CBS 260.36</name>
    <dbReference type="NCBI Taxonomy" id="1168546"/>
    <lineage>
        <taxon>Eukaryota</taxon>
        <taxon>Fungi</taxon>
        <taxon>Dikarya</taxon>
        <taxon>Ascomycota</taxon>
        <taxon>Pezizomycotina</taxon>
        <taxon>Dothideomycetes</taxon>
        <taxon>Dothideomycetidae</taxon>
        <taxon>Myriangiales</taxon>
        <taxon>Myriangiaceae</taxon>
        <taxon>Myriangium</taxon>
    </lineage>
</organism>